<dbReference type="SUPFAM" id="SSF50621">
    <property type="entry name" value="Alanine racemase C-terminal domain-like"/>
    <property type="match status" value="1"/>
</dbReference>
<comment type="caution">
    <text evidence="10">The sequence shown here is derived from an EMBL/GenBank/DDBJ whole genome shotgun (WGS) entry which is preliminary data.</text>
</comment>
<organism evidence="10">
    <name type="scientific">Mesoaciditoga lauensis</name>
    <dbReference type="NCBI Taxonomy" id="1495039"/>
    <lineage>
        <taxon>Bacteria</taxon>
        <taxon>Thermotogati</taxon>
        <taxon>Thermotogota</taxon>
        <taxon>Thermotogae</taxon>
        <taxon>Mesoaciditogales</taxon>
        <taxon>Mesoaciditogaceae</taxon>
        <taxon>Mesoaciditoga</taxon>
    </lineage>
</organism>
<dbReference type="GO" id="GO:0004586">
    <property type="term" value="F:ornithine decarboxylase activity"/>
    <property type="evidence" value="ECO:0007669"/>
    <property type="project" value="UniProtKB-EC"/>
</dbReference>
<feature type="modified residue" description="N6-(pyridoxal phosphate)lysine" evidence="8">
    <location>
        <position position="47"/>
    </location>
</feature>
<gene>
    <name evidence="10" type="ORF">ENX73_06040</name>
</gene>
<keyword evidence="3 8" id="KW-0663">Pyridoxal phosphate</keyword>
<protein>
    <recommendedName>
        <fullName evidence="6">ornithine decarboxylase</fullName>
        <ecNumber evidence="6">4.1.1.17</ecNumber>
    </recommendedName>
</protein>
<dbReference type="InterPro" id="IPR000183">
    <property type="entry name" value="Orn/DAP/Arg_de-COase"/>
</dbReference>
<evidence type="ECO:0000313" key="10">
    <source>
        <dbReference type="EMBL" id="HGE75668.1"/>
    </source>
</evidence>
<dbReference type="AlphaFoldDB" id="A0A7V3RFI9"/>
<dbReference type="PROSITE" id="PS00878">
    <property type="entry name" value="ODR_DC_2_1"/>
    <property type="match status" value="1"/>
</dbReference>
<evidence type="ECO:0000256" key="8">
    <source>
        <dbReference type="PIRSR" id="PIRSR600183-50"/>
    </source>
</evidence>
<dbReference type="EC" id="4.1.1.17" evidence="6"/>
<dbReference type="Gene3D" id="3.20.20.10">
    <property type="entry name" value="Alanine racemase"/>
    <property type="match status" value="1"/>
</dbReference>
<comment type="cofactor">
    <cofactor evidence="1 8">
        <name>pyridoxal 5'-phosphate</name>
        <dbReference type="ChEBI" id="CHEBI:597326"/>
    </cofactor>
</comment>
<evidence type="ECO:0000256" key="4">
    <source>
        <dbReference type="ARBA" id="ARBA00023239"/>
    </source>
</evidence>
<dbReference type="PANTHER" id="PTHR11482">
    <property type="entry name" value="ARGININE/DIAMINOPIMELATE/ORNITHINE DECARBOXYLASE"/>
    <property type="match status" value="1"/>
</dbReference>
<dbReference type="PANTHER" id="PTHR11482:SF6">
    <property type="entry name" value="ORNITHINE DECARBOXYLASE 1-RELATED"/>
    <property type="match status" value="1"/>
</dbReference>
<reference evidence="10" key="1">
    <citation type="journal article" date="2020" name="mSystems">
        <title>Genome- and Community-Level Interaction Insights into Carbon Utilization and Element Cycling Functions of Hydrothermarchaeota in Hydrothermal Sediment.</title>
        <authorList>
            <person name="Zhou Z."/>
            <person name="Liu Y."/>
            <person name="Xu W."/>
            <person name="Pan J."/>
            <person name="Luo Z.H."/>
            <person name="Li M."/>
        </authorList>
    </citation>
    <scope>NUCLEOTIDE SEQUENCE [LARGE SCALE GENOMIC DNA]</scope>
    <source>
        <strain evidence="10">SpSt-966</strain>
    </source>
</reference>
<dbReference type="GO" id="GO:0033387">
    <property type="term" value="P:putrescine biosynthetic process from arginine, via ornithine"/>
    <property type="evidence" value="ECO:0007669"/>
    <property type="project" value="TreeGrafter"/>
</dbReference>
<sequence length="388" mass="43639">MDISERVREIAHSNESPFVVMDLDIIENNYEELIKDVQGVRVFYAVKANSHPKIIKRLYELGSSFDVASRGEIELLLNMGIPGSRLSFGNTIKKEEDIRFAYNMGIEYFSADAEMELEKIARNAPNAKIYLRLSMNGSDSDWPLSRKFGTNIDHVKRLVLYSRDLGLSPVGVSFHVGSQCYDKYSWKDALMQVADIFWFAKLEGIKLTTINLGGGIPIKYVRDIPSVVEIGNVINESIDEYFNFMERPTLFIEPGRSMVGNAGILVSRVLLRSSKEKKDWVYIDAGVYHGLMETIENLRYTVVVDGKEDHPKKTFTLAGPTCDSIDVVYDEVDLAEDVTLGDIVYFVNAGAYTLDYKTHFNGIEGPYAIFLDEIGSKNNKVATEVAGN</sequence>
<evidence type="ECO:0000256" key="5">
    <source>
        <dbReference type="ARBA" id="ARBA00034115"/>
    </source>
</evidence>
<dbReference type="InterPro" id="IPR022653">
    <property type="entry name" value="De-COase2_pyr-phos_BS"/>
</dbReference>
<dbReference type="Gene3D" id="2.40.37.10">
    <property type="entry name" value="Lyase, Ornithine Decarboxylase, Chain A, domain 1"/>
    <property type="match status" value="1"/>
</dbReference>
<comment type="similarity">
    <text evidence="2">Belongs to the Orn/Lys/Arg decarboxylase class-II family.</text>
</comment>
<dbReference type="GO" id="GO:0005737">
    <property type="term" value="C:cytoplasm"/>
    <property type="evidence" value="ECO:0007669"/>
    <property type="project" value="TreeGrafter"/>
</dbReference>
<evidence type="ECO:0000256" key="7">
    <source>
        <dbReference type="ARBA" id="ARBA00049127"/>
    </source>
</evidence>
<evidence type="ECO:0000256" key="1">
    <source>
        <dbReference type="ARBA" id="ARBA00001933"/>
    </source>
</evidence>
<dbReference type="Pfam" id="PF02784">
    <property type="entry name" value="Orn_Arg_deC_N"/>
    <property type="match status" value="1"/>
</dbReference>
<dbReference type="InterPro" id="IPR009006">
    <property type="entry name" value="Ala_racemase/Decarboxylase_C"/>
</dbReference>
<dbReference type="InterPro" id="IPR002433">
    <property type="entry name" value="Orn_de-COase"/>
</dbReference>
<keyword evidence="4" id="KW-0456">Lyase</keyword>
<comment type="catalytic activity">
    <reaction evidence="7">
        <text>L-ornithine + H(+) = putrescine + CO2</text>
        <dbReference type="Rhea" id="RHEA:22964"/>
        <dbReference type="ChEBI" id="CHEBI:15378"/>
        <dbReference type="ChEBI" id="CHEBI:16526"/>
        <dbReference type="ChEBI" id="CHEBI:46911"/>
        <dbReference type="ChEBI" id="CHEBI:326268"/>
        <dbReference type="EC" id="4.1.1.17"/>
    </reaction>
</comment>
<dbReference type="EMBL" id="DTPE01000238">
    <property type="protein sequence ID" value="HGE75668.1"/>
    <property type="molecule type" value="Genomic_DNA"/>
</dbReference>
<dbReference type="PRINTS" id="PR01182">
    <property type="entry name" value="ORNDCRBXLASE"/>
</dbReference>
<dbReference type="CDD" id="cd00622">
    <property type="entry name" value="PLPDE_III_ODC"/>
    <property type="match status" value="1"/>
</dbReference>
<feature type="active site" description="Proton donor" evidence="8">
    <location>
        <position position="322"/>
    </location>
</feature>
<comment type="pathway">
    <text evidence="5">Amine and polyamine biosynthesis; putrescine biosynthesis via L-ornithine pathway; putrescine from L-ornithine: step 1/1.</text>
</comment>
<evidence type="ECO:0000259" key="9">
    <source>
        <dbReference type="Pfam" id="PF02784"/>
    </source>
</evidence>
<evidence type="ECO:0000256" key="2">
    <source>
        <dbReference type="ARBA" id="ARBA00008872"/>
    </source>
</evidence>
<dbReference type="PRINTS" id="PR01179">
    <property type="entry name" value="ODADCRBXLASE"/>
</dbReference>
<evidence type="ECO:0000256" key="6">
    <source>
        <dbReference type="ARBA" id="ARBA00034138"/>
    </source>
</evidence>
<dbReference type="InterPro" id="IPR022644">
    <property type="entry name" value="De-COase2_N"/>
</dbReference>
<dbReference type="InterPro" id="IPR029066">
    <property type="entry name" value="PLP-binding_barrel"/>
</dbReference>
<dbReference type="SUPFAM" id="SSF51419">
    <property type="entry name" value="PLP-binding barrel"/>
    <property type="match status" value="1"/>
</dbReference>
<proteinExistence type="inferred from homology"/>
<feature type="domain" description="Orn/DAP/Arg decarboxylase 2 N-terminal" evidence="9">
    <location>
        <begin position="26"/>
        <end position="259"/>
    </location>
</feature>
<name>A0A7V3RFI9_9BACT</name>
<accession>A0A7V3RFI9</accession>
<evidence type="ECO:0000256" key="3">
    <source>
        <dbReference type="ARBA" id="ARBA00022898"/>
    </source>
</evidence>
<dbReference type="FunFam" id="3.20.20.10:FF:000008">
    <property type="entry name" value="Ornithine decarboxylase"/>
    <property type="match status" value="1"/>
</dbReference>